<reference evidence="2 3" key="1">
    <citation type="journal article" date="2004" name="Science">
        <title>The genome of the diatom Thalassiosira pseudonana: ecology, evolution, and metabolism.</title>
        <authorList>
            <person name="Armbrust E.V."/>
            <person name="Berges J.A."/>
            <person name="Bowler C."/>
            <person name="Green B.R."/>
            <person name="Martinez D."/>
            <person name="Putnam N.H."/>
            <person name="Zhou S."/>
            <person name="Allen A.E."/>
            <person name="Apt K.E."/>
            <person name="Bechner M."/>
            <person name="Brzezinski M.A."/>
            <person name="Chaal B.K."/>
            <person name="Chiovitti A."/>
            <person name="Davis A.K."/>
            <person name="Demarest M.S."/>
            <person name="Detter J.C."/>
            <person name="Glavina T."/>
            <person name="Goodstein D."/>
            <person name="Hadi M.Z."/>
            <person name="Hellsten U."/>
            <person name="Hildebrand M."/>
            <person name="Jenkins B.D."/>
            <person name="Jurka J."/>
            <person name="Kapitonov V.V."/>
            <person name="Kroger N."/>
            <person name="Lau W.W."/>
            <person name="Lane T.W."/>
            <person name="Larimer F.W."/>
            <person name="Lippmeier J.C."/>
            <person name="Lucas S."/>
            <person name="Medina M."/>
            <person name="Montsant A."/>
            <person name="Obornik M."/>
            <person name="Parker M.S."/>
            <person name="Palenik B."/>
            <person name="Pazour G.J."/>
            <person name="Richardson P.M."/>
            <person name="Rynearson T.A."/>
            <person name="Saito M.A."/>
            <person name="Schwartz D.C."/>
            <person name="Thamatrakoln K."/>
            <person name="Valentin K."/>
            <person name="Vardi A."/>
            <person name="Wilkerson F.P."/>
            <person name="Rokhsar D.S."/>
        </authorList>
    </citation>
    <scope>NUCLEOTIDE SEQUENCE [LARGE SCALE GENOMIC DNA]</scope>
    <source>
        <strain evidence="2 3">CCMP1335</strain>
    </source>
</reference>
<dbReference type="PaxDb" id="35128-Thaps7656"/>
<dbReference type="HOGENOM" id="CLU_457536_0_0_1"/>
<dbReference type="Pfam" id="PF12224">
    <property type="entry name" value="Amidoligase_2"/>
    <property type="match status" value="1"/>
</dbReference>
<proteinExistence type="predicted"/>
<name>B8C756_THAPS</name>
<feature type="compositionally biased region" description="Polar residues" evidence="1">
    <location>
        <begin position="119"/>
        <end position="133"/>
    </location>
</feature>
<evidence type="ECO:0000313" key="3">
    <source>
        <dbReference type="Proteomes" id="UP000001449"/>
    </source>
</evidence>
<dbReference type="RefSeq" id="XP_002291835.1">
    <property type="nucleotide sequence ID" value="XM_002291799.1"/>
</dbReference>
<dbReference type="PANTHER" id="PTHR36847:SF1">
    <property type="entry name" value="AMIDOLIGASE ENZYME"/>
    <property type="match status" value="1"/>
</dbReference>
<feature type="region of interest" description="Disordered" evidence="1">
    <location>
        <begin position="1"/>
        <end position="32"/>
    </location>
</feature>
<dbReference type="InterPro" id="IPR022025">
    <property type="entry name" value="Amidoligase_2"/>
</dbReference>
<dbReference type="AlphaFoldDB" id="B8C756"/>
<feature type="compositionally biased region" description="Polar residues" evidence="1">
    <location>
        <begin position="1"/>
        <end position="11"/>
    </location>
</feature>
<sequence>MESNPPVNNDVQAPPPTQSSADAPSQPPKATPTAVKFTIGNTYTRLPPSSASYDKLTGRHLKIHDWTLYVDVLPGYDPDIIDKVTFDMRDDSFVTTAFTCHCPIRIRSPKEECRRRRSSSVGTTKQSSYTEGQSTKEEAKCTVSTSRPHPNNSRWRFSTRQQTYGAVDVQITIRGRGGCRCTLPYKVKLIPGGYEHPLDDDSIPLFIEKRSHHTLKPLKMDGAFGVVMNFGVQQTAQDDSERDVLLDIAKSIYSRSKQPIRALLENTSNGESWTEKLFGFTKPNAASVAWSLKMIHSKVDTRSTYANSKSEVAFSILSPNLTGGNGLNECYKIIEGLPSSLPAVSTNHTLASFHVQIDVSNLSTQQIIKVCQNFIKYEDAIDSLMPWNRREDRCFDCRSNKEAMSAQYTTNKQRNVRIAKCESLKELVQCLNPAESQRYKLDLQHLIEQNNANGDHAVPTIPNQALEFRQGTSSKDKTAVTHWIRFCMSFVRNSARLRAPMALKGTTSLEEEFDLLFEYVVKDRALRDYYKERRDALMIMDEETTYLKLAEESLDDSMSISDCSRSNEEDTSLLKCCRKREAAIEGTPAMHNKRTCL</sequence>
<dbReference type="GeneID" id="7452840"/>
<feature type="compositionally biased region" description="Polar residues" evidence="1">
    <location>
        <begin position="142"/>
        <end position="155"/>
    </location>
</feature>
<evidence type="ECO:0000256" key="1">
    <source>
        <dbReference type="SAM" id="MobiDB-lite"/>
    </source>
</evidence>
<dbReference type="EMBL" id="CM000644">
    <property type="protein sequence ID" value="EED90686.1"/>
    <property type="molecule type" value="Genomic_DNA"/>
</dbReference>
<dbReference type="PANTHER" id="PTHR36847">
    <property type="entry name" value="AMIDOLIGASE ENZYME"/>
    <property type="match status" value="1"/>
</dbReference>
<organism evidence="2 3">
    <name type="scientific">Thalassiosira pseudonana</name>
    <name type="common">Marine diatom</name>
    <name type="synonym">Cyclotella nana</name>
    <dbReference type="NCBI Taxonomy" id="35128"/>
    <lineage>
        <taxon>Eukaryota</taxon>
        <taxon>Sar</taxon>
        <taxon>Stramenopiles</taxon>
        <taxon>Ochrophyta</taxon>
        <taxon>Bacillariophyta</taxon>
        <taxon>Coscinodiscophyceae</taxon>
        <taxon>Thalassiosirophycidae</taxon>
        <taxon>Thalassiosirales</taxon>
        <taxon>Thalassiosiraceae</taxon>
        <taxon>Thalassiosira</taxon>
    </lineage>
</organism>
<dbReference type="Proteomes" id="UP000001449">
    <property type="component" value="Chromosome 8"/>
</dbReference>
<dbReference type="eggNOG" id="ENOG502RUKD">
    <property type="taxonomic scope" value="Eukaryota"/>
</dbReference>
<dbReference type="InParanoid" id="B8C756"/>
<gene>
    <name evidence="2" type="ORF">THAPSDRAFT_7656</name>
</gene>
<accession>B8C756</accession>
<protein>
    <submittedName>
        <fullName evidence="2">Uncharacterized protein</fullName>
    </submittedName>
</protein>
<dbReference type="KEGG" id="tps:THAPSDRAFT_7656"/>
<feature type="region of interest" description="Disordered" evidence="1">
    <location>
        <begin position="111"/>
        <end position="155"/>
    </location>
</feature>
<keyword evidence="3" id="KW-1185">Reference proteome</keyword>
<evidence type="ECO:0000313" key="2">
    <source>
        <dbReference type="EMBL" id="EED90686.1"/>
    </source>
</evidence>
<reference evidence="2 3" key="2">
    <citation type="journal article" date="2008" name="Nature">
        <title>The Phaeodactylum genome reveals the evolutionary history of diatom genomes.</title>
        <authorList>
            <person name="Bowler C."/>
            <person name="Allen A.E."/>
            <person name="Badger J.H."/>
            <person name="Grimwood J."/>
            <person name="Jabbari K."/>
            <person name="Kuo A."/>
            <person name="Maheswari U."/>
            <person name="Martens C."/>
            <person name="Maumus F."/>
            <person name="Otillar R.P."/>
            <person name="Rayko E."/>
            <person name="Salamov A."/>
            <person name="Vandepoele K."/>
            <person name="Beszteri B."/>
            <person name="Gruber A."/>
            <person name="Heijde M."/>
            <person name="Katinka M."/>
            <person name="Mock T."/>
            <person name="Valentin K."/>
            <person name="Verret F."/>
            <person name="Berges J.A."/>
            <person name="Brownlee C."/>
            <person name="Cadoret J.P."/>
            <person name="Chiovitti A."/>
            <person name="Choi C.J."/>
            <person name="Coesel S."/>
            <person name="De Martino A."/>
            <person name="Detter J.C."/>
            <person name="Durkin C."/>
            <person name="Falciatore A."/>
            <person name="Fournet J."/>
            <person name="Haruta M."/>
            <person name="Huysman M.J."/>
            <person name="Jenkins B.D."/>
            <person name="Jiroutova K."/>
            <person name="Jorgensen R.E."/>
            <person name="Joubert Y."/>
            <person name="Kaplan A."/>
            <person name="Kroger N."/>
            <person name="Kroth P.G."/>
            <person name="La Roche J."/>
            <person name="Lindquist E."/>
            <person name="Lommer M."/>
            <person name="Martin-Jezequel V."/>
            <person name="Lopez P.J."/>
            <person name="Lucas S."/>
            <person name="Mangogna M."/>
            <person name="McGinnis K."/>
            <person name="Medlin L.K."/>
            <person name="Montsant A."/>
            <person name="Oudot-Le Secq M.P."/>
            <person name="Napoli C."/>
            <person name="Obornik M."/>
            <person name="Parker M.S."/>
            <person name="Petit J.L."/>
            <person name="Porcel B.M."/>
            <person name="Poulsen N."/>
            <person name="Robison M."/>
            <person name="Rychlewski L."/>
            <person name="Rynearson T.A."/>
            <person name="Schmutz J."/>
            <person name="Shapiro H."/>
            <person name="Siaut M."/>
            <person name="Stanley M."/>
            <person name="Sussman M.R."/>
            <person name="Taylor A.R."/>
            <person name="Vardi A."/>
            <person name="von Dassow P."/>
            <person name="Vyverman W."/>
            <person name="Willis A."/>
            <person name="Wyrwicz L.S."/>
            <person name="Rokhsar D.S."/>
            <person name="Weissenbach J."/>
            <person name="Armbrust E.V."/>
            <person name="Green B.R."/>
            <person name="Van de Peer Y."/>
            <person name="Grigoriev I.V."/>
        </authorList>
    </citation>
    <scope>NUCLEOTIDE SEQUENCE [LARGE SCALE GENOMIC DNA]</scope>
    <source>
        <strain evidence="2 3">CCMP1335</strain>
    </source>
</reference>